<evidence type="ECO:0000259" key="23">
    <source>
        <dbReference type="PROSITE" id="PS50125"/>
    </source>
</evidence>
<evidence type="ECO:0000256" key="7">
    <source>
        <dbReference type="ARBA" id="ARBA00022858"/>
    </source>
</evidence>
<name>A0A061IQJ2_CRIGR</name>
<accession>A0A061IQJ2</accession>
<keyword evidence="10" id="KW-0472">Membrane</keyword>
<dbReference type="InterPro" id="IPR029787">
    <property type="entry name" value="Nucleotide_cyclase"/>
</dbReference>
<keyword evidence="9" id="KW-0342">GTP-binding</keyword>
<dbReference type="Gene3D" id="3.40.50.2300">
    <property type="match status" value="2"/>
</dbReference>
<feature type="domain" description="Guanylate cyclase" evidence="23">
    <location>
        <begin position="747"/>
        <end position="877"/>
    </location>
</feature>
<evidence type="ECO:0000256" key="5">
    <source>
        <dbReference type="ARBA" id="ARBA00022729"/>
    </source>
</evidence>
<comment type="subunit">
    <text evidence="2">Homodimer.</text>
</comment>
<dbReference type="InterPro" id="IPR001828">
    <property type="entry name" value="ANF_lig-bd_rcpt"/>
</dbReference>
<comment type="function">
    <text evidence="18">Receptor for the atrial natriuretic peptide NPPA/ANP and the brain natriuretic peptide NPPB/BNP which are potent vasoactive hormones playing a key role in cardiovascular homeostasis. Plays an essential role in the regulation of endothelial cell senescence and vascular aging. Upon activation by ANP or BNP, stimulates the production of cyclic guanosine monophosphate (cGMP) that promotes vascular tone and volume homeostasis by activation of protein kinase cGMP-dependent 1/PRKG1 and subsequently PRKAA1, thereby controlling blood pressure and maintaining cardiovascular homeostasis.</text>
</comment>
<feature type="domain" description="Protein kinase" evidence="22">
    <location>
        <begin position="410"/>
        <end position="675"/>
    </location>
</feature>
<protein>
    <recommendedName>
        <fullName evidence="20">Guanylate cyclase</fullName>
        <ecNumber evidence="20">4.6.1.2</ecNumber>
    </recommendedName>
</protein>
<keyword evidence="16 20" id="KW-0141">cGMP biosynthesis</keyword>
<evidence type="ECO:0000256" key="8">
    <source>
        <dbReference type="ARBA" id="ARBA00022989"/>
    </source>
</evidence>
<dbReference type="PROSITE" id="PS50011">
    <property type="entry name" value="PROTEIN_KINASE_DOM"/>
    <property type="match status" value="1"/>
</dbReference>
<dbReference type="SUPFAM" id="SSF56112">
    <property type="entry name" value="Protein kinase-like (PK-like)"/>
    <property type="match status" value="1"/>
</dbReference>
<comment type="catalytic activity">
    <reaction evidence="17">
        <text>GTP = 3',5'-cyclic GMP + diphosphate</text>
        <dbReference type="Rhea" id="RHEA:13665"/>
        <dbReference type="ChEBI" id="CHEBI:33019"/>
        <dbReference type="ChEBI" id="CHEBI:37565"/>
        <dbReference type="ChEBI" id="CHEBI:57746"/>
        <dbReference type="EC" id="4.6.1.2"/>
    </reaction>
    <physiologicalReaction direction="left-to-right" evidence="17">
        <dbReference type="Rhea" id="RHEA:13666"/>
    </physiologicalReaction>
</comment>
<dbReference type="CDD" id="cd14042">
    <property type="entry name" value="PK_GC-A_B"/>
    <property type="match status" value="1"/>
</dbReference>
<keyword evidence="13" id="KW-0325">Glycoprotein</keyword>
<dbReference type="EC" id="4.6.1.2" evidence="20"/>
<dbReference type="FunFam" id="3.40.50.2300:FF:000153">
    <property type="entry name" value="Guanylate cyclase"/>
    <property type="match status" value="1"/>
</dbReference>
<dbReference type="Pfam" id="PF01094">
    <property type="entry name" value="ANF_receptor"/>
    <property type="match status" value="1"/>
</dbReference>
<reference evidence="25" key="1">
    <citation type="journal article" date="2013" name="Nat. Biotechnol.">
        <title>Chinese hamster genome sequenced from sorted chromosomes.</title>
        <authorList>
            <person name="Brinkrolf K."/>
            <person name="Rupp O."/>
            <person name="Laux H."/>
            <person name="Kollin F."/>
            <person name="Ernst W."/>
            <person name="Linke B."/>
            <person name="Kofler R."/>
            <person name="Romand S."/>
            <person name="Hesse F."/>
            <person name="Budach W.E."/>
            <person name="Galosy S."/>
            <person name="Muller D."/>
            <person name="Noll T."/>
            <person name="Wienberg J."/>
            <person name="Jostock T."/>
            <person name="Leonard M."/>
            <person name="Grillari J."/>
            <person name="Tauch A."/>
            <person name="Goesmann A."/>
            <person name="Helk B."/>
            <person name="Mott J.E."/>
            <person name="Puhler A."/>
            <person name="Borth N."/>
        </authorList>
    </citation>
    <scope>NUCLEOTIDE SEQUENCE [LARGE SCALE GENOMIC DNA]</scope>
    <source>
        <strain evidence="25">17A/GY</strain>
    </source>
</reference>
<evidence type="ECO:0000256" key="10">
    <source>
        <dbReference type="ARBA" id="ARBA00023136"/>
    </source>
</evidence>
<dbReference type="Pfam" id="PF07714">
    <property type="entry name" value="PK_Tyr_Ser-Thr"/>
    <property type="match status" value="1"/>
</dbReference>
<dbReference type="GO" id="GO:0004672">
    <property type="term" value="F:protein kinase activity"/>
    <property type="evidence" value="ECO:0007669"/>
    <property type="project" value="InterPro"/>
</dbReference>
<dbReference type="FunFam" id="3.40.50.2300:FF:000200">
    <property type="entry name" value="Guanylate cyclase"/>
    <property type="match status" value="1"/>
</dbReference>
<dbReference type="GO" id="GO:0005886">
    <property type="term" value="C:plasma membrane"/>
    <property type="evidence" value="ECO:0007669"/>
    <property type="project" value="TreeGrafter"/>
</dbReference>
<dbReference type="GO" id="GO:0007168">
    <property type="term" value="P:receptor guanylyl cyclase signaling pathway"/>
    <property type="evidence" value="ECO:0007669"/>
    <property type="project" value="TreeGrafter"/>
</dbReference>
<dbReference type="PANTHER" id="PTHR11920">
    <property type="entry name" value="GUANYLYL CYCLASE"/>
    <property type="match status" value="1"/>
</dbReference>
<evidence type="ECO:0000313" key="24">
    <source>
        <dbReference type="EMBL" id="ERE90677.1"/>
    </source>
</evidence>
<evidence type="ECO:0000256" key="20">
    <source>
        <dbReference type="RuleBase" id="RU003431"/>
    </source>
</evidence>
<dbReference type="SMART" id="SM00044">
    <property type="entry name" value="CYCc"/>
    <property type="match status" value="1"/>
</dbReference>
<keyword evidence="12 24" id="KW-0675">Receptor</keyword>
<evidence type="ECO:0000256" key="12">
    <source>
        <dbReference type="ARBA" id="ARBA00023170"/>
    </source>
</evidence>
<evidence type="ECO:0000256" key="13">
    <source>
        <dbReference type="ARBA" id="ARBA00023180"/>
    </source>
</evidence>
<evidence type="ECO:0000256" key="6">
    <source>
        <dbReference type="ARBA" id="ARBA00022741"/>
    </source>
</evidence>
<gene>
    <name evidence="24" type="ORF">H671_1g1485</name>
</gene>
<dbReference type="InterPro" id="IPR018297">
    <property type="entry name" value="A/G_cyclase_CS"/>
</dbReference>
<dbReference type="GO" id="GO:0035556">
    <property type="term" value="P:intracellular signal transduction"/>
    <property type="evidence" value="ECO:0007669"/>
    <property type="project" value="InterPro"/>
</dbReference>
<evidence type="ECO:0000256" key="17">
    <source>
        <dbReference type="ARBA" id="ARBA00036920"/>
    </source>
</evidence>
<evidence type="ECO:0000256" key="4">
    <source>
        <dbReference type="ARBA" id="ARBA00022692"/>
    </source>
</evidence>
<dbReference type="PROSITE" id="PS00452">
    <property type="entry name" value="GUANYLATE_CYCLASE_1"/>
    <property type="match status" value="1"/>
</dbReference>
<comment type="subcellular location">
    <subcellularLocation>
        <location evidence="1">Membrane</location>
        <topology evidence="1">Single-pass type I membrane protein</topology>
    </subcellularLocation>
</comment>
<dbReference type="FunFam" id="3.30.70.1230:FF:000004">
    <property type="entry name" value="Guanylate cyclase"/>
    <property type="match status" value="1"/>
</dbReference>
<keyword evidence="15 19" id="KW-0456">Lyase</keyword>
<dbReference type="CDD" id="cd07302">
    <property type="entry name" value="CHD"/>
    <property type="match status" value="1"/>
</dbReference>
<keyword evidence="7" id="KW-0838">Vasoactive</keyword>
<dbReference type="GO" id="GO:0004383">
    <property type="term" value="F:guanylate cyclase activity"/>
    <property type="evidence" value="ECO:0007669"/>
    <property type="project" value="UniProtKB-EC"/>
</dbReference>
<dbReference type="FunFam" id="1.10.510.10:FF:000270">
    <property type="entry name" value="Guanylate cyclase"/>
    <property type="match status" value="1"/>
</dbReference>
<evidence type="ECO:0000256" key="16">
    <source>
        <dbReference type="ARBA" id="ARBA00023293"/>
    </source>
</evidence>
<dbReference type="PROSITE" id="PS50125">
    <property type="entry name" value="GUANYLATE_CYCLASE_2"/>
    <property type="match status" value="1"/>
</dbReference>
<dbReference type="SUPFAM" id="SSF53822">
    <property type="entry name" value="Periplasmic binding protein-like I"/>
    <property type="match status" value="1"/>
</dbReference>
<dbReference type="InterPro" id="IPR000719">
    <property type="entry name" value="Prot_kinase_dom"/>
</dbReference>
<dbReference type="AlphaFoldDB" id="A0A061IQJ2"/>
<dbReference type="SUPFAM" id="SSF55073">
    <property type="entry name" value="Nucleotide cyclase"/>
    <property type="match status" value="1"/>
</dbReference>
<dbReference type="Proteomes" id="UP000030759">
    <property type="component" value="Unassembled WGS sequence"/>
</dbReference>
<keyword evidence="3" id="KW-0597">Phosphoprotein</keyword>
<evidence type="ECO:0000256" key="18">
    <source>
        <dbReference type="ARBA" id="ARBA00093378"/>
    </source>
</evidence>
<evidence type="ECO:0000256" key="19">
    <source>
        <dbReference type="RuleBase" id="RU000405"/>
    </source>
</evidence>
<sequence length="932" mass="104600">MVLGSSENAAGVCSDTAAPLAAVDLKWEHSPAMFLGPGCVYSAAPVGRFTAHWRVPLLTAGAPALGIGIKDEYALTTRAGPSHVKLGDFVTALHRRLGWEHQALVLYADRLGDDRPCFFIVEGLYMRVRERLNITVHHQEFVEGDPDHYTKLLRAVRRKGRVIYICSSPDAFRSLMLLAVDAGLTGEDYVFFHLDVFGQSLQGAQGPAPQKPWERGDGLDSSARQAFQAAKIITYKEPDNPEYLEFLKQLKLLADKQFNFTIEDGLENIIPASFHDGLLLYVQAVTETLAQGGAVTDGEDITQRMWNRSFQGVMGFLKIDSNGDRETDFSLWDMDPETGTFRVVLNYNGTSQELMAVSERKLYWPLGYPPPDIPKCGFDNEDPACNQDKGQCARTSRIESVCSPLQRGSNYGSLLTTEGQFQVFAKTAYYKGNLVAVKHVNRKRIELTRKVLFELKHMRDVQNEHLTRFVGACTDPPNICILTEYCPRGSLQDILENESITLDWMFRYSLTNDIVKGMLFLHNGAICSHGNLKSSNCVVDGRFVLKITDYGLESFRDPEPEQGHTLFAKKLWTAPELLRMASPPARGSQAGDVYSFGIILQEIALRSGVFHVEGLDLSPKEIIERVTRGEQPPFRPSMDLQNHLEELGQLMQRCWAEDPQERPPFQQIRLALRKLNKENSSNILDNLLSRMEQYANNLEELVEERTQAYLEEKRKAEALLYQILPHSVAEQLKRGETVQAEAFDSVTIYFSDIVGFTALSAESTPMQVVTLLNDLYTCFDAVIDNFDVYKVETIGDAYMVVSGLPVRNGQLHAREVARMALALLDAVRSFRIRHRPQEQLRLRIGIHTGPVCAGVVGLKMPRYCLFGDTVNTASRMESNGEALKIHLSSETKAVLEEFDGFELELRGDVEMKGKGKVRTYWLLGERGCSTRG</sequence>
<evidence type="ECO:0000256" key="14">
    <source>
        <dbReference type="ARBA" id="ARBA00023214"/>
    </source>
</evidence>
<dbReference type="PROSITE" id="PS00458">
    <property type="entry name" value="ANF_RECEPTORS"/>
    <property type="match status" value="1"/>
</dbReference>
<dbReference type="FunFam" id="3.30.200.20:FF:001106">
    <property type="entry name" value="Guanylate cyclase"/>
    <property type="match status" value="1"/>
</dbReference>
<keyword evidence="14" id="KW-0868">Chloride</keyword>
<dbReference type="InterPro" id="IPR050401">
    <property type="entry name" value="Cyclic_nucleotide_synthase"/>
</dbReference>
<evidence type="ECO:0000256" key="2">
    <source>
        <dbReference type="ARBA" id="ARBA00011738"/>
    </source>
</evidence>
<evidence type="ECO:0000256" key="11">
    <source>
        <dbReference type="ARBA" id="ARBA00023157"/>
    </source>
</evidence>
<comment type="similarity">
    <text evidence="19">Belongs to the adenylyl cyclase class-4/guanylyl cyclase family.</text>
</comment>
<dbReference type="GO" id="GO:0001653">
    <property type="term" value="F:peptide receptor activity"/>
    <property type="evidence" value="ECO:0007669"/>
    <property type="project" value="TreeGrafter"/>
</dbReference>
<evidence type="ECO:0000256" key="1">
    <source>
        <dbReference type="ARBA" id="ARBA00004479"/>
    </source>
</evidence>
<dbReference type="Gene3D" id="1.10.510.10">
    <property type="entry name" value="Transferase(Phosphotransferase) domain 1"/>
    <property type="match status" value="1"/>
</dbReference>
<keyword evidence="8" id="KW-1133">Transmembrane helix</keyword>
<dbReference type="InterPro" id="IPR001054">
    <property type="entry name" value="A/G_cyclase"/>
</dbReference>
<dbReference type="Gene3D" id="3.30.70.1230">
    <property type="entry name" value="Nucleotide cyclase"/>
    <property type="match status" value="1"/>
</dbReference>
<dbReference type="InterPro" id="IPR001170">
    <property type="entry name" value="ANPR/GUC"/>
</dbReference>
<dbReference type="InterPro" id="IPR011009">
    <property type="entry name" value="Kinase-like_dom_sf"/>
</dbReference>
<keyword evidence="21" id="KW-0175">Coiled coil</keyword>
<feature type="coiled-coil region" evidence="21">
    <location>
        <begin position="677"/>
        <end position="715"/>
    </location>
</feature>
<dbReference type="InterPro" id="IPR028082">
    <property type="entry name" value="Peripla_BP_I"/>
</dbReference>
<dbReference type="GO" id="GO:0004016">
    <property type="term" value="F:adenylate cyclase activity"/>
    <property type="evidence" value="ECO:0007669"/>
    <property type="project" value="TreeGrafter"/>
</dbReference>
<proteinExistence type="inferred from homology"/>
<keyword evidence="6" id="KW-0547">Nucleotide-binding</keyword>
<evidence type="ECO:0000256" key="15">
    <source>
        <dbReference type="ARBA" id="ARBA00023239"/>
    </source>
</evidence>
<dbReference type="GO" id="GO:0005525">
    <property type="term" value="F:GTP binding"/>
    <property type="evidence" value="ECO:0007669"/>
    <property type="project" value="UniProtKB-KW"/>
</dbReference>
<dbReference type="Pfam" id="PF00211">
    <property type="entry name" value="Guanylate_cyc"/>
    <property type="match status" value="1"/>
</dbReference>
<keyword evidence="4" id="KW-0812">Transmembrane</keyword>
<evidence type="ECO:0000256" key="21">
    <source>
        <dbReference type="SAM" id="Coils"/>
    </source>
</evidence>
<evidence type="ECO:0000256" key="3">
    <source>
        <dbReference type="ARBA" id="ARBA00022553"/>
    </source>
</evidence>
<dbReference type="PRINTS" id="PR00255">
    <property type="entry name" value="NATPEPTIDER"/>
</dbReference>
<dbReference type="PANTHER" id="PTHR11920:SF300">
    <property type="entry name" value="ATRIAL NATRIURETIC PEPTIDE RECEPTOR 1"/>
    <property type="match status" value="1"/>
</dbReference>
<evidence type="ECO:0000256" key="9">
    <source>
        <dbReference type="ARBA" id="ARBA00023134"/>
    </source>
</evidence>
<keyword evidence="11" id="KW-1015">Disulfide bond</keyword>
<dbReference type="InterPro" id="IPR001245">
    <property type="entry name" value="Ser-Thr/Tyr_kinase_cat_dom"/>
</dbReference>
<keyword evidence="5" id="KW-0732">Signal</keyword>
<evidence type="ECO:0000313" key="25">
    <source>
        <dbReference type="Proteomes" id="UP000030759"/>
    </source>
</evidence>
<dbReference type="EMBL" id="KE663882">
    <property type="protein sequence ID" value="ERE90677.1"/>
    <property type="molecule type" value="Genomic_DNA"/>
</dbReference>
<dbReference type="GO" id="GO:0097746">
    <property type="term" value="P:blood vessel diameter maintenance"/>
    <property type="evidence" value="ECO:0007669"/>
    <property type="project" value="UniProtKB-KW"/>
</dbReference>
<dbReference type="GO" id="GO:0005524">
    <property type="term" value="F:ATP binding"/>
    <property type="evidence" value="ECO:0007669"/>
    <property type="project" value="InterPro"/>
</dbReference>
<evidence type="ECO:0000259" key="22">
    <source>
        <dbReference type="PROSITE" id="PS50011"/>
    </source>
</evidence>
<organism evidence="24 25">
    <name type="scientific">Cricetulus griseus</name>
    <name type="common">Chinese hamster</name>
    <name type="synonym">Cricetulus barabensis griseus</name>
    <dbReference type="NCBI Taxonomy" id="10029"/>
    <lineage>
        <taxon>Eukaryota</taxon>
        <taxon>Metazoa</taxon>
        <taxon>Chordata</taxon>
        <taxon>Craniata</taxon>
        <taxon>Vertebrata</taxon>
        <taxon>Euteleostomi</taxon>
        <taxon>Mammalia</taxon>
        <taxon>Eutheria</taxon>
        <taxon>Euarchontoglires</taxon>
        <taxon>Glires</taxon>
        <taxon>Rodentia</taxon>
        <taxon>Myomorpha</taxon>
        <taxon>Muroidea</taxon>
        <taxon>Cricetidae</taxon>
        <taxon>Cricetinae</taxon>
        <taxon>Cricetulus</taxon>
    </lineage>
</organism>